<dbReference type="Proteomes" id="UP000449846">
    <property type="component" value="Unassembled WGS sequence"/>
</dbReference>
<keyword evidence="3" id="KW-1185">Reference proteome</keyword>
<reference evidence="2 3" key="1">
    <citation type="submission" date="2019-11" db="EMBL/GenBank/DDBJ databases">
        <authorList>
            <person name="Dong K."/>
        </authorList>
    </citation>
    <scope>NUCLEOTIDE SEQUENCE [LARGE SCALE GENOMIC DNA]</scope>
    <source>
        <strain evidence="2 3">NBRC 112902</strain>
    </source>
</reference>
<comment type="caution">
    <text evidence="2">The sequence shown here is derived from an EMBL/GenBank/DDBJ whole genome shotgun (WGS) entry which is preliminary data.</text>
</comment>
<keyword evidence="1" id="KW-0472">Membrane</keyword>
<dbReference type="RefSeq" id="WP_155040606.1">
    <property type="nucleotide sequence ID" value="NZ_WMIG01000009.1"/>
</dbReference>
<protein>
    <submittedName>
        <fullName evidence="2">Uncharacterized protein</fullName>
    </submittedName>
</protein>
<evidence type="ECO:0000313" key="2">
    <source>
        <dbReference type="EMBL" id="MTH60670.1"/>
    </source>
</evidence>
<dbReference type="AlphaFoldDB" id="A0A844HL77"/>
<feature type="transmembrane region" description="Helical" evidence="1">
    <location>
        <begin position="12"/>
        <end position="38"/>
    </location>
</feature>
<name>A0A844HL77_9RHOB</name>
<dbReference type="EMBL" id="WMIG01000009">
    <property type="protein sequence ID" value="MTH60670.1"/>
    <property type="molecule type" value="Genomic_DNA"/>
</dbReference>
<keyword evidence="1" id="KW-1133">Transmembrane helix</keyword>
<proteinExistence type="predicted"/>
<feature type="transmembrane region" description="Helical" evidence="1">
    <location>
        <begin position="50"/>
        <end position="73"/>
    </location>
</feature>
<feature type="transmembrane region" description="Helical" evidence="1">
    <location>
        <begin position="85"/>
        <end position="104"/>
    </location>
</feature>
<evidence type="ECO:0000313" key="3">
    <source>
        <dbReference type="Proteomes" id="UP000449846"/>
    </source>
</evidence>
<evidence type="ECO:0000256" key="1">
    <source>
        <dbReference type="SAM" id="Phobius"/>
    </source>
</evidence>
<dbReference type="OrthoDB" id="7868033at2"/>
<accession>A0A844HL77</accession>
<gene>
    <name evidence="2" type="ORF">GL300_15755</name>
</gene>
<keyword evidence="1" id="KW-0812">Transmembrane</keyword>
<sequence>MNGPHWTDQLLVIAALVWAWVTGEAWRASVAGAAGGFVRWLMSERRRIREFFVSVVAGWLMATYAAPLMLAVIESHLGPLKGDASGAAGFAAGIAGMSIAKLILDMIEARTRRITGGGQSDA</sequence>
<organism evidence="2 3">
    <name type="scientific">Paracoccus litorisediminis</name>
    <dbReference type="NCBI Taxonomy" id="2006130"/>
    <lineage>
        <taxon>Bacteria</taxon>
        <taxon>Pseudomonadati</taxon>
        <taxon>Pseudomonadota</taxon>
        <taxon>Alphaproteobacteria</taxon>
        <taxon>Rhodobacterales</taxon>
        <taxon>Paracoccaceae</taxon>
        <taxon>Paracoccus</taxon>
    </lineage>
</organism>